<dbReference type="SMART" id="SM01230">
    <property type="entry name" value="Gln-synt_C"/>
    <property type="match status" value="1"/>
</dbReference>
<dbReference type="SUPFAM" id="SSF55931">
    <property type="entry name" value="Glutamine synthetase/guanido kinase"/>
    <property type="match status" value="1"/>
</dbReference>
<protein>
    <recommendedName>
        <fullName evidence="4">GS catalytic domain-containing protein</fullName>
    </recommendedName>
</protein>
<dbReference type="Pfam" id="PF00120">
    <property type="entry name" value="Gln-synt_C"/>
    <property type="match status" value="1"/>
</dbReference>
<evidence type="ECO:0000256" key="2">
    <source>
        <dbReference type="PROSITE-ProRule" id="PRU01331"/>
    </source>
</evidence>
<comment type="similarity">
    <text evidence="2 3">Belongs to the glutamine synthetase family.</text>
</comment>
<dbReference type="VEuPathDB" id="FungiDB:ASPGLDRAFT_68014"/>
<dbReference type="GeneID" id="34465477"/>
<proteinExistence type="inferred from homology"/>
<dbReference type="GO" id="GO:0004356">
    <property type="term" value="F:glutamine synthetase activity"/>
    <property type="evidence" value="ECO:0007669"/>
    <property type="project" value="InterPro"/>
</dbReference>
<dbReference type="PANTHER" id="PTHR43785:SF2">
    <property type="entry name" value="TYPE-1 GLUTAMINE SYNTHETASE 1"/>
    <property type="match status" value="1"/>
</dbReference>
<evidence type="ECO:0000313" key="5">
    <source>
        <dbReference type="EMBL" id="OJJ82010.1"/>
    </source>
</evidence>
<feature type="domain" description="GS catalytic" evidence="4">
    <location>
        <begin position="121"/>
        <end position="436"/>
    </location>
</feature>
<keyword evidence="6" id="KW-1185">Reference proteome</keyword>
<evidence type="ECO:0000256" key="3">
    <source>
        <dbReference type="RuleBase" id="RU000384"/>
    </source>
</evidence>
<organism evidence="5 6">
    <name type="scientific">Aspergillus glaucus CBS 516.65</name>
    <dbReference type="NCBI Taxonomy" id="1160497"/>
    <lineage>
        <taxon>Eukaryota</taxon>
        <taxon>Fungi</taxon>
        <taxon>Dikarya</taxon>
        <taxon>Ascomycota</taxon>
        <taxon>Pezizomycotina</taxon>
        <taxon>Eurotiomycetes</taxon>
        <taxon>Eurotiomycetidae</taxon>
        <taxon>Eurotiales</taxon>
        <taxon>Aspergillaceae</taxon>
        <taxon>Aspergillus</taxon>
        <taxon>Aspergillus subgen. Aspergillus</taxon>
    </lineage>
</organism>
<dbReference type="STRING" id="1160497.A0A1L9VDN4"/>
<gene>
    <name evidence="5" type="ORF">ASPGLDRAFT_68014</name>
</gene>
<dbReference type="RefSeq" id="XP_022398708.1">
    <property type="nucleotide sequence ID" value="XM_022549217.1"/>
</dbReference>
<dbReference type="OrthoDB" id="3364440at2759"/>
<dbReference type="AlphaFoldDB" id="A0A1L9VDN4"/>
<dbReference type="Proteomes" id="UP000184300">
    <property type="component" value="Unassembled WGS sequence"/>
</dbReference>
<accession>A0A1L9VDN4</accession>
<sequence length="436" mass="48303">MVQTYISTPFMDKNATSDIALKTLQNLQQLKPQVRFPQNEYALQLATTKKHIRLSPVGLHCAVDNSFIPWLDLRGMHCLVADWSSLKIINENAPGPAYATVMCGVVGSSIEHPTPSSSLCPRRALANVIRKASEKHGVHFLVGFEVEFEIVRLDSSTSKVVPVSAGFGRYAVDGLRDPSFQYVEEAVQELLDSGVNIQEVHSEGGVGQYEITLGPLQPLQAVDQLVLVHDTLKRVLTRHGLIANMSPVSIAREGQGTGQHTHISINPPINEDNFLAGILGRLPALCAFTLPYPVSYARVKPTLAGDVVAFGSHHRGTAIRKINPGHWEVRCVDATENMYLSLAAIFSAGLLGYQNEEPLVWQDAALTENASVLEKAERMPATVDESLDVLDEKFENIEAMMESKVVKHYLEIKWWESNRVKEMDTKEVRALFTRLF</sequence>
<dbReference type="PROSITE" id="PS51987">
    <property type="entry name" value="GS_CATALYTIC"/>
    <property type="match status" value="1"/>
</dbReference>
<dbReference type="InterPro" id="IPR008146">
    <property type="entry name" value="Gln_synth_cat_dom"/>
</dbReference>
<dbReference type="PANTHER" id="PTHR43785">
    <property type="entry name" value="GAMMA-GLUTAMYLPUTRESCINE SYNTHETASE"/>
    <property type="match status" value="1"/>
</dbReference>
<dbReference type="InterPro" id="IPR014746">
    <property type="entry name" value="Gln_synth/guanido_kin_cat_dom"/>
</dbReference>
<name>A0A1L9VDN4_ASPGL</name>
<dbReference type="Gene3D" id="3.30.590.10">
    <property type="entry name" value="Glutamine synthetase/guanido kinase, catalytic domain"/>
    <property type="match status" value="1"/>
</dbReference>
<keyword evidence="1" id="KW-0436">Ligase</keyword>
<evidence type="ECO:0000256" key="1">
    <source>
        <dbReference type="ARBA" id="ARBA00022598"/>
    </source>
</evidence>
<dbReference type="EMBL" id="KV878903">
    <property type="protein sequence ID" value="OJJ82010.1"/>
    <property type="molecule type" value="Genomic_DNA"/>
</dbReference>
<reference evidence="6" key="1">
    <citation type="journal article" date="2017" name="Genome Biol.">
        <title>Comparative genomics reveals high biological diversity and specific adaptations in the industrially and medically important fungal genus Aspergillus.</title>
        <authorList>
            <person name="de Vries R.P."/>
            <person name="Riley R."/>
            <person name="Wiebenga A."/>
            <person name="Aguilar-Osorio G."/>
            <person name="Amillis S."/>
            <person name="Uchima C.A."/>
            <person name="Anderluh G."/>
            <person name="Asadollahi M."/>
            <person name="Askin M."/>
            <person name="Barry K."/>
            <person name="Battaglia E."/>
            <person name="Bayram O."/>
            <person name="Benocci T."/>
            <person name="Braus-Stromeyer S.A."/>
            <person name="Caldana C."/>
            <person name="Canovas D."/>
            <person name="Cerqueira G.C."/>
            <person name="Chen F."/>
            <person name="Chen W."/>
            <person name="Choi C."/>
            <person name="Clum A."/>
            <person name="Dos Santos R.A."/>
            <person name="Damasio A.R."/>
            <person name="Diallinas G."/>
            <person name="Emri T."/>
            <person name="Fekete E."/>
            <person name="Flipphi M."/>
            <person name="Freyberg S."/>
            <person name="Gallo A."/>
            <person name="Gournas C."/>
            <person name="Habgood R."/>
            <person name="Hainaut M."/>
            <person name="Harispe M.L."/>
            <person name="Henrissat B."/>
            <person name="Hilden K.S."/>
            <person name="Hope R."/>
            <person name="Hossain A."/>
            <person name="Karabika E."/>
            <person name="Karaffa L."/>
            <person name="Karanyi Z."/>
            <person name="Krasevec N."/>
            <person name="Kuo A."/>
            <person name="Kusch H."/>
            <person name="LaButti K."/>
            <person name="Lagendijk E.L."/>
            <person name="Lapidus A."/>
            <person name="Levasseur A."/>
            <person name="Lindquist E."/>
            <person name="Lipzen A."/>
            <person name="Logrieco A.F."/>
            <person name="MacCabe A."/>
            <person name="Maekelae M.R."/>
            <person name="Malavazi I."/>
            <person name="Melin P."/>
            <person name="Meyer V."/>
            <person name="Mielnichuk N."/>
            <person name="Miskei M."/>
            <person name="Molnar A.P."/>
            <person name="Mule G."/>
            <person name="Ngan C.Y."/>
            <person name="Orejas M."/>
            <person name="Orosz E."/>
            <person name="Ouedraogo J.P."/>
            <person name="Overkamp K.M."/>
            <person name="Park H.-S."/>
            <person name="Perrone G."/>
            <person name="Piumi F."/>
            <person name="Punt P.J."/>
            <person name="Ram A.F."/>
            <person name="Ramon A."/>
            <person name="Rauscher S."/>
            <person name="Record E."/>
            <person name="Riano-Pachon D.M."/>
            <person name="Robert V."/>
            <person name="Roehrig J."/>
            <person name="Ruller R."/>
            <person name="Salamov A."/>
            <person name="Salih N.S."/>
            <person name="Samson R.A."/>
            <person name="Sandor E."/>
            <person name="Sanguinetti M."/>
            <person name="Schuetze T."/>
            <person name="Sepcic K."/>
            <person name="Shelest E."/>
            <person name="Sherlock G."/>
            <person name="Sophianopoulou V."/>
            <person name="Squina F.M."/>
            <person name="Sun H."/>
            <person name="Susca A."/>
            <person name="Todd R.B."/>
            <person name="Tsang A."/>
            <person name="Unkles S.E."/>
            <person name="van de Wiele N."/>
            <person name="van Rossen-Uffink D."/>
            <person name="Oliveira J.V."/>
            <person name="Vesth T.C."/>
            <person name="Visser J."/>
            <person name="Yu J.-H."/>
            <person name="Zhou M."/>
            <person name="Andersen M.R."/>
            <person name="Archer D.B."/>
            <person name="Baker S.E."/>
            <person name="Benoit I."/>
            <person name="Brakhage A.A."/>
            <person name="Braus G.H."/>
            <person name="Fischer R."/>
            <person name="Frisvad J.C."/>
            <person name="Goldman G.H."/>
            <person name="Houbraken J."/>
            <person name="Oakley B."/>
            <person name="Pocsi I."/>
            <person name="Scazzocchio C."/>
            <person name="Seiboth B."/>
            <person name="vanKuyk P.A."/>
            <person name="Wortman J."/>
            <person name="Dyer P.S."/>
            <person name="Grigoriev I.V."/>
        </authorList>
    </citation>
    <scope>NUCLEOTIDE SEQUENCE [LARGE SCALE GENOMIC DNA]</scope>
    <source>
        <strain evidence="6">CBS 516.65</strain>
    </source>
</reference>
<evidence type="ECO:0000259" key="4">
    <source>
        <dbReference type="PROSITE" id="PS51987"/>
    </source>
</evidence>
<evidence type="ECO:0000313" key="6">
    <source>
        <dbReference type="Proteomes" id="UP000184300"/>
    </source>
</evidence>